<evidence type="ECO:0000259" key="2">
    <source>
        <dbReference type="Pfam" id="PF13360"/>
    </source>
</evidence>
<evidence type="ECO:0000256" key="1">
    <source>
        <dbReference type="SAM" id="MobiDB-lite"/>
    </source>
</evidence>
<dbReference type="Gene3D" id="2.130.10.10">
    <property type="entry name" value="YVTN repeat-like/Quinoprotein amine dehydrogenase"/>
    <property type="match status" value="2"/>
</dbReference>
<feature type="domain" description="Pyrrolo-quinoline quinone repeat" evidence="2">
    <location>
        <begin position="1170"/>
        <end position="1415"/>
    </location>
</feature>
<dbReference type="InterPro" id="IPR011047">
    <property type="entry name" value="Quinoprotein_ADH-like_sf"/>
</dbReference>
<accession>A0A9X2FF41</accession>
<evidence type="ECO:0000313" key="3">
    <source>
        <dbReference type="EMBL" id="MCO6047930.1"/>
    </source>
</evidence>
<dbReference type="InterPro" id="IPR011990">
    <property type="entry name" value="TPR-like_helical_dom_sf"/>
</dbReference>
<evidence type="ECO:0000313" key="4">
    <source>
        <dbReference type="Proteomes" id="UP001155241"/>
    </source>
</evidence>
<dbReference type="PANTHER" id="PTHR34512">
    <property type="entry name" value="CELL SURFACE PROTEIN"/>
    <property type="match status" value="1"/>
</dbReference>
<sequence length="1502" mass="164906">MWQPVCWAQPEPTPAPEEDDPDQISDLHSLYYSAHLPTDRRLAQDLDQARQLFESGRYSEGLPLVDRVLEASEDTFELAHRRQSNKVATSLKAAAKDLLANLPAAGVAAMELDQGVKAQRELAQAVQQCSLAGLAQVAQRYPVTEAAGQAMLMLAQAEMDAGRYSRAAALYEELRTWPKAASRYEALIDVRLVLCYAATDKQGSLEEASKRLQNIPSPTARAEVEQLIGNNDVGQWLQSLSSAASKLQRSEDDAWLVEGRSASRNPLYVAGGAPHVWPTWDARTVKEYHIAQRLESRLQWQHRRGVSWGLVASPIAVGNYVIVRTPSNLVAVDFNSGRRVWETRGESVEEDTNTINLPFGDGGEQGAVALEALEQRLWVDAVYGALSSDGDRVYAIRNLDSIHLRNNMRFRLQLLRQAGSEYEEPGNTLTAYDLRTEGKRLWEINGENNEELSGCFFLGAPIAVGDTLCVLAEFANSIHLLQLEAETGKLLWKQPLANLERSVVFDIGRRLAGATPSYANGLVLCPTGAGSVVAVDPVKHSLEWAFRFEVDEDLATRATTGWQQQFGAYQPALTSRWQRNRVIASGDALLVTAPECEQLYCLDGHTGEKRWSIERGDYDYLAGVAGDRVVLVAGRYVGLLDLETGEPASENSRVELPDELTVAGLGVLTNDALMLPLSNNQVGIVNVSSGTFERALALREGASVGNLAFHRGALLSQSPTSLARFDQMSLLREQLAQNEKDGVSNADTLRVRGELAWGEGDLDQAIRLLLEAHQQDAEDSLVKMRLTKALVTGLRNDYQQYKQHSELLASLSTDTPQRLELYRFNVEGSLAASDPAEAYEYVHKIFLIDREAMLERNDNHEVQAERWFAARLNELWDMADEPLRERIAKDVQQWFDDAQVDPSTSKLARLVRYFGGIPAGRIARLRLADEYVATQRYAEAELLLLQSAKEAASNGGLEELRAQVAALVPGLESGDTLEQYFTSHSTWPDGKVETSIDRGRAGSNRNTTVSRGLRSRSNARLLVEPHSCGLPTNGPVTLALSYGSQNQLFAWNQFGEVTHGIPMQFVALQNSNTNTELACMRFGHFAVLGAGDQVAVVDLRQGELEEGPLLWSSPPSSRGNRRTLRAVQVGGRTVIRSLPTQGETDGPTGELCSATPQGVVLRGEELLRCYGTVDGELLWQRRDTPADGAAFGDSEYLFLKADGEVTGVVLSMIDGSTLGEWQNPEGKTILTYGRNVVVTQLRAGRRLIRVVDVLSGKVLLERSYSGSATQPVVSSNLVLVMEPTGELEAVDAATGQIKFAAKLKPERQLETIHLLPSDDLLILATNTRTTAQHNTAGNEMLENSPIISGHVYALDAQTGKPHWNRPASVRGQGLWRMQPTASPALVFISREEARQGSNQSGHTRVLVLDKRTGRSLLREDELYPLDPAPWSMRIDHVAEPTVTLDLRHTLVTLQFTDSPRPPEPVALAEVEGVSKGQGSGLLGILRKLSGGSLSDPPIDDDD</sequence>
<feature type="compositionally biased region" description="Basic and acidic residues" evidence="1">
    <location>
        <begin position="991"/>
        <end position="1000"/>
    </location>
</feature>
<reference evidence="3" key="1">
    <citation type="submission" date="2022-06" db="EMBL/GenBank/DDBJ databases">
        <title>Aeoliella straminimaris, a novel planctomycete from sediments.</title>
        <authorList>
            <person name="Vitorino I.R."/>
            <person name="Lage O.M."/>
        </authorList>
    </citation>
    <scope>NUCLEOTIDE SEQUENCE</scope>
    <source>
        <strain evidence="3">ICT_H6.2</strain>
    </source>
</reference>
<name>A0A9X2FF41_9BACT</name>
<feature type="region of interest" description="Disordered" evidence="1">
    <location>
        <begin position="991"/>
        <end position="1010"/>
    </location>
</feature>
<feature type="domain" description="Pyrrolo-quinoline quinone repeat" evidence="2">
    <location>
        <begin position="427"/>
        <end position="547"/>
    </location>
</feature>
<protein>
    <submittedName>
        <fullName evidence="3">PQQ-binding-like beta-propeller repeat protein</fullName>
    </submittedName>
</protein>
<feature type="region of interest" description="Disordered" evidence="1">
    <location>
        <begin position="1"/>
        <end position="22"/>
    </location>
</feature>
<comment type="caution">
    <text evidence="3">The sequence shown here is derived from an EMBL/GenBank/DDBJ whole genome shotgun (WGS) entry which is preliminary data.</text>
</comment>
<dbReference type="Proteomes" id="UP001155241">
    <property type="component" value="Unassembled WGS sequence"/>
</dbReference>
<dbReference type="Pfam" id="PF13360">
    <property type="entry name" value="PQQ_2"/>
    <property type="match status" value="3"/>
</dbReference>
<dbReference type="InterPro" id="IPR002372">
    <property type="entry name" value="PQQ_rpt_dom"/>
</dbReference>
<dbReference type="SMART" id="SM00564">
    <property type="entry name" value="PQQ"/>
    <property type="match status" value="6"/>
</dbReference>
<proteinExistence type="predicted"/>
<dbReference type="PANTHER" id="PTHR34512:SF30">
    <property type="entry name" value="OUTER MEMBRANE PROTEIN ASSEMBLY FACTOR BAMB"/>
    <property type="match status" value="1"/>
</dbReference>
<dbReference type="SUPFAM" id="SSF50998">
    <property type="entry name" value="Quinoprotein alcohol dehydrogenase-like"/>
    <property type="match status" value="2"/>
</dbReference>
<dbReference type="InterPro" id="IPR015943">
    <property type="entry name" value="WD40/YVTN_repeat-like_dom_sf"/>
</dbReference>
<feature type="domain" description="Pyrrolo-quinoline quinone repeat" evidence="2">
    <location>
        <begin position="559"/>
        <end position="697"/>
    </location>
</feature>
<keyword evidence="4" id="KW-1185">Reference proteome</keyword>
<dbReference type="Gene3D" id="1.25.40.10">
    <property type="entry name" value="Tetratricopeptide repeat domain"/>
    <property type="match status" value="1"/>
</dbReference>
<dbReference type="InterPro" id="IPR018391">
    <property type="entry name" value="PQQ_b-propeller_rpt"/>
</dbReference>
<organism evidence="3 4">
    <name type="scientific">Aeoliella straminimaris</name>
    <dbReference type="NCBI Taxonomy" id="2954799"/>
    <lineage>
        <taxon>Bacteria</taxon>
        <taxon>Pseudomonadati</taxon>
        <taxon>Planctomycetota</taxon>
        <taxon>Planctomycetia</taxon>
        <taxon>Pirellulales</taxon>
        <taxon>Lacipirellulaceae</taxon>
        <taxon>Aeoliella</taxon>
    </lineage>
</organism>
<gene>
    <name evidence="3" type="ORF">NG895_28835</name>
</gene>
<dbReference type="EMBL" id="JAMXLR010000092">
    <property type="protein sequence ID" value="MCO6047930.1"/>
    <property type="molecule type" value="Genomic_DNA"/>
</dbReference>